<name>A0ABW4T877_9ACTN</name>
<gene>
    <name evidence="2" type="ORF">ACFSKW_36510</name>
</gene>
<organism evidence="2 3">
    <name type="scientific">Nonomuraea mangrovi</name>
    <dbReference type="NCBI Taxonomy" id="2316207"/>
    <lineage>
        <taxon>Bacteria</taxon>
        <taxon>Bacillati</taxon>
        <taxon>Actinomycetota</taxon>
        <taxon>Actinomycetes</taxon>
        <taxon>Streptosporangiales</taxon>
        <taxon>Streptosporangiaceae</taxon>
        <taxon>Nonomuraea</taxon>
    </lineage>
</organism>
<proteinExistence type="predicted"/>
<feature type="transmembrane region" description="Helical" evidence="1">
    <location>
        <begin position="7"/>
        <end position="25"/>
    </location>
</feature>
<evidence type="ECO:0000313" key="3">
    <source>
        <dbReference type="Proteomes" id="UP001597368"/>
    </source>
</evidence>
<comment type="caution">
    <text evidence="2">The sequence shown here is derived from an EMBL/GenBank/DDBJ whole genome shotgun (WGS) entry which is preliminary data.</text>
</comment>
<reference evidence="3" key="1">
    <citation type="journal article" date="2019" name="Int. J. Syst. Evol. Microbiol.">
        <title>The Global Catalogue of Microorganisms (GCM) 10K type strain sequencing project: providing services to taxonomists for standard genome sequencing and annotation.</title>
        <authorList>
            <consortium name="The Broad Institute Genomics Platform"/>
            <consortium name="The Broad Institute Genome Sequencing Center for Infectious Disease"/>
            <person name="Wu L."/>
            <person name="Ma J."/>
        </authorList>
    </citation>
    <scope>NUCLEOTIDE SEQUENCE [LARGE SCALE GENOMIC DNA]</scope>
    <source>
        <strain evidence="3">ICMP 6774ER</strain>
    </source>
</reference>
<feature type="transmembrane region" description="Helical" evidence="1">
    <location>
        <begin position="45"/>
        <end position="65"/>
    </location>
</feature>
<dbReference type="Proteomes" id="UP001597368">
    <property type="component" value="Unassembled WGS sequence"/>
</dbReference>
<accession>A0ABW4T877</accession>
<keyword evidence="1" id="KW-1133">Transmembrane helix</keyword>
<evidence type="ECO:0000256" key="1">
    <source>
        <dbReference type="SAM" id="Phobius"/>
    </source>
</evidence>
<protein>
    <submittedName>
        <fullName evidence="2">DUF4267 domain-containing protein</fullName>
    </submittedName>
</protein>
<feature type="transmembrane region" description="Helical" evidence="1">
    <location>
        <begin position="72"/>
        <end position="92"/>
    </location>
</feature>
<keyword evidence="1" id="KW-0812">Transmembrane</keyword>
<sequence length="134" mass="13835">MSRLATVLAILGGLFISYIGVNYLIDPQSIAAGFGLPLVPSDSAFLLVKGVRDLGSGLVIFTLLIAGQRRGLGFTMLAMAFIPLGDAVVVLSRHGVPALAYLMHGGTAVIVALTGALLLRATRPQPAPTQPRGA</sequence>
<keyword evidence="1" id="KW-0472">Membrane</keyword>
<dbReference type="Pfam" id="PF14087">
    <property type="entry name" value="DUF4267"/>
    <property type="match status" value="1"/>
</dbReference>
<keyword evidence="3" id="KW-1185">Reference proteome</keyword>
<dbReference type="RefSeq" id="WP_379577764.1">
    <property type="nucleotide sequence ID" value="NZ_JBHUFV010000054.1"/>
</dbReference>
<dbReference type="EMBL" id="JBHUFV010000054">
    <property type="protein sequence ID" value="MFD1936986.1"/>
    <property type="molecule type" value="Genomic_DNA"/>
</dbReference>
<evidence type="ECO:0000313" key="2">
    <source>
        <dbReference type="EMBL" id="MFD1936986.1"/>
    </source>
</evidence>
<feature type="transmembrane region" description="Helical" evidence="1">
    <location>
        <begin position="98"/>
        <end position="119"/>
    </location>
</feature>
<dbReference type="InterPro" id="IPR025363">
    <property type="entry name" value="DUF4267"/>
</dbReference>